<dbReference type="FunFam" id="3.90.550.50:FF:000001">
    <property type="entry name" value="Hexosyltransferase"/>
    <property type="match status" value="1"/>
</dbReference>
<organism evidence="12 13">
    <name type="scientific">Mizuhopecten yessoensis</name>
    <name type="common">Japanese scallop</name>
    <name type="synonym">Patinopecten yessoensis</name>
    <dbReference type="NCBI Taxonomy" id="6573"/>
    <lineage>
        <taxon>Eukaryota</taxon>
        <taxon>Metazoa</taxon>
        <taxon>Spiralia</taxon>
        <taxon>Lophotrochozoa</taxon>
        <taxon>Mollusca</taxon>
        <taxon>Bivalvia</taxon>
        <taxon>Autobranchia</taxon>
        <taxon>Pteriomorphia</taxon>
        <taxon>Pectinida</taxon>
        <taxon>Pectinoidea</taxon>
        <taxon>Pectinidae</taxon>
        <taxon>Mizuhopecten</taxon>
    </lineage>
</organism>
<keyword evidence="4 12" id="KW-0808">Transferase</keyword>
<dbReference type="Gene3D" id="3.90.550.50">
    <property type="match status" value="1"/>
</dbReference>
<dbReference type="EMBL" id="NEDP02005510">
    <property type="protein sequence ID" value="OWF39747.1"/>
    <property type="molecule type" value="Genomic_DNA"/>
</dbReference>
<dbReference type="OrthoDB" id="6121508at2759"/>
<keyword evidence="9" id="KW-0472">Membrane</keyword>
<dbReference type="GO" id="GO:0016758">
    <property type="term" value="F:hexosyltransferase activity"/>
    <property type="evidence" value="ECO:0007669"/>
    <property type="project" value="InterPro"/>
</dbReference>
<keyword evidence="7" id="KW-1133">Transmembrane helix</keyword>
<dbReference type="AlphaFoldDB" id="A0A210PTB8"/>
<comment type="subcellular location">
    <subcellularLocation>
        <location evidence="1 11">Golgi apparatus membrane</location>
        <topology evidence="1 11">Single-pass type II membrane protein</topology>
    </subcellularLocation>
</comment>
<evidence type="ECO:0000256" key="6">
    <source>
        <dbReference type="ARBA" id="ARBA00022968"/>
    </source>
</evidence>
<keyword evidence="6" id="KW-0735">Signal-anchor</keyword>
<keyword evidence="8 11" id="KW-0333">Golgi apparatus</keyword>
<gene>
    <name evidence="12" type="ORF">KP79_PYT16528</name>
</gene>
<evidence type="ECO:0000256" key="11">
    <source>
        <dbReference type="RuleBase" id="RU363063"/>
    </source>
</evidence>
<sequence>MELTFPARTSKTTLQIVTSIPEYDKEMSFNNFSYPLDVDMVKLIQEYSLTGQVEQRAINNFTQRFLHNPVNRCYITAGGDNTHTGDIFLLFVVKSKNDHFDQRNAIRETWGNELYLKKFIIKTVFILGTPVNESLKPIWSEIKQFNDIILMDFHDTYFNNTLKTSTSFNWVPEFCPQARFVVLVDDDIYVSLETLVRYLDQLPLSKRFQLYMGQTYIVYKPHRNSTSKWYVPVSEYPWDAYPSFISAGTVIMTMDFVKDVRIAMRYTELFRLDDIYLAILAYKLDVVPVTNKNVYGYQVMFGSTKYSDLLTSHGFTPQQLKLFWNAHVRTIQ</sequence>
<proteinExistence type="inferred from homology"/>
<evidence type="ECO:0000313" key="13">
    <source>
        <dbReference type="Proteomes" id="UP000242188"/>
    </source>
</evidence>
<dbReference type="EC" id="2.4.1.-" evidence="11"/>
<comment type="similarity">
    <text evidence="2 11">Belongs to the glycosyltransferase 31 family.</text>
</comment>
<evidence type="ECO:0000313" key="12">
    <source>
        <dbReference type="EMBL" id="OWF39747.1"/>
    </source>
</evidence>
<dbReference type="InterPro" id="IPR002659">
    <property type="entry name" value="Glyco_trans_31"/>
</dbReference>
<evidence type="ECO:0000256" key="9">
    <source>
        <dbReference type="ARBA" id="ARBA00023136"/>
    </source>
</evidence>
<reference evidence="12 13" key="1">
    <citation type="journal article" date="2017" name="Nat. Ecol. Evol.">
        <title>Scallop genome provides insights into evolution of bilaterian karyotype and development.</title>
        <authorList>
            <person name="Wang S."/>
            <person name="Zhang J."/>
            <person name="Jiao W."/>
            <person name="Li J."/>
            <person name="Xun X."/>
            <person name="Sun Y."/>
            <person name="Guo X."/>
            <person name="Huan P."/>
            <person name="Dong B."/>
            <person name="Zhang L."/>
            <person name="Hu X."/>
            <person name="Sun X."/>
            <person name="Wang J."/>
            <person name="Zhao C."/>
            <person name="Wang Y."/>
            <person name="Wang D."/>
            <person name="Huang X."/>
            <person name="Wang R."/>
            <person name="Lv J."/>
            <person name="Li Y."/>
            <person name="Zhang Z."/>
            <person name="Liu B."/>
            <person name="Lu W."/>
            <person name="Hui Y."/>
            <person name="Liang J."/>
            <person name="Zhou Z."/>
            <person name="Hou R."/>
            <person name="Li X."/>
            <person name="Liu Y."/>
            <person name="Li H."/>
            <person name="Ning X."/>
            <person name="Lin Y."/>
            <person name="Zhao L."/>
            <person name="Xing Q."/>
            <person name="Dou J."/>
            <person name="Li Y."/>
            <person name="Mao J."/>
            <person name="Guo H."/>
            <person name="Dou H."/>
            <person name="Li T."/>
            <person name="Mu C."/>
            <person name="Jiang W."/>
            <person name="Fu Q."/>
            <person name="Fu X."/>
            <person name="Miao Y."/>
            <person name="Liu J."/>
            <person name="Yu Q."/>
            <person name="Li R."/>
            <person name="Liao H."/>
            <person name="Li X."/>
            <person name="Kong Y."/>
            <person name="Jiang Z."/>
            <person name="Chourrout D."/>
            <person name="Li R."/>
            <person name="Bao Z."/>
        </authorList>
    </citation>
    <scope>NUCLEOTIDE SEQUENCE [LARGE SCALE GENOMIC DNA]</scope>
    <source>
        <strain evidence="12 13">PY_sf001</strain>
    </source>
</reference>
<evidence type="ECO:0000256" key="1">
    <source>
        <dbReference type="ARBA" id="ARBA00004323"/>
    </source>
</evidence>
<dbReference type="PANTHER" id="PTHR11214">
    <property type="entry name" value="BETA-1,3-N-ACETYLGLUCOSAMINYLTRANSFERASE"/>
    <property type="match status" value="1"/>
</dbReference>
<evidence type="ECO:0000256" key="10">
    <source>
        <dbReference type="ARBA" id="ARBA00023180"/>
    </source>
</evidence>
<name>A0A210PTB8_MIZYE</name>
<evidence type="ECO:0000256" key="5">
    <source>
        <dbReference type="ARBA" id="ARBA00022692"/>
    </source>
</evidence>
<accession>A0A210PTB8</accession>
<protein>
    <recommendedName>
        <fullName evidence="11">Hexosyltransferase</fullName>
        <ecNumber evidence="11">2.4.1.-</ecNumber>
    </recommendedName>
</protein>
<evidence type="ECO:0000256" key="4">
    <source>
        <dbReference type="ARBA" id="ARBA00022679"/>
    </source>
</evidence>
<keyword evidence="10" id="KW-0325">Glycoprotein</keyword>
<comment type="caution">
    <text evidence="12">The sequence shown here is derived from an EMBL/GenBank/DDBJ whole genome shotgun (WGS) entry which is preliminary data.</text>
</comment>
<keyword evidence="5" id="KW-0812">Transmembrane</keyword>
<dbReference type="GO" id="GO:0000139">
    <property type="term" value="C:Golgi membrane"/>
    <property type="evidence" value="ECO:0007669"/>
    <property type="project" value="UniProtKB-SubCell"/>
</dbReference>
<dbReference type="GO" id="GO:0008194">
    <property type="term" value="F:UDP-glycosyltransferase activity"/>
    <property type="evidence" value="ECO:0007669"/>
    <property type="project" value="TreeGrafter"/>
</dbReference>
<evidence type="ECO:0000256" key="8">
    <source>
        <dbReference type="ARBA" id="ARBA00023034"/>
    </source>
</evidence>
<keyword evidence="13" id="KW-1185">Reference proteome</keyword>
<evidence type="ECO:0000256" key="3">
    <source>
        <dbReference type="ARBA" id="ARBA00022676"/>
    </source>
</evidence>
<dbReference type="GO" id="GO:0006493">
    <property type="term" value="P:protein O-linked glycosylation"/>
    <property type="evidence" value="ECO:0007669"/>
    <property type="project" value="TreeGrafter"/>
</dbReference>
<dbReference type="Proteomes" id="UP000242188">
    <property type="component" value="Unassembled WGS sequence"/>
</dbReference>
<dbReference type="PANTHER" id="PTHR11214:SF349">
    <property type="entry name" value="BETA-1,3-GALACTOSYLTRANSFERASE BRN"/>
    <property type="match status" value="1"/>
</dbReference>
<evidence type="ECO:0000256" key="2">
    <source>
        <dbReference type="ARBA" id="ARBA00008661"/>
    </source>
</evidence>
<dbReference type="Pfam" id="PF01762">
    <property type="entry name" value="Galactosyl_T"/>
    <property type="match status" value="1"/>
</dbReference>
<keyword evidence="3 11" id="KW-0328">Glycosyltransferase</keyword>
<evidence type="ECO:0000256" key="7">
    <source>
        <dbReference type="ARBA" id="ARBA00022989"/>
    </source>
</evidence>